<evidence type="ECO:0000313" key="2">
    <source>
        <dbReference type="EMBL" id="AFC31020.1"/>
    </source>
</evidence>
<dbReference type="HOGENOM" id="CLU_151993_1_0_9"/>
<sequence>MKLWRYSGWMLLGTGVIHNAVGLLLGWDIIGRMVKEGLWATVGMDAERNAVFWFLAAGFAWMAAGHLMQIWIRREGRPVPAAAGWYMLAFAAAGCLLAPDSGIWLFLPQAAIILAADRARHRDTAGP</sequence>
<evidence type="ECO:0000313" key="3">
    <source>
        <dbReference type="Proteomes" id="UP000007523"/>
    </source>
</evidence>
<dbReference type="RefSeq" id="WP_014370831.1">
    <property type="nucleotide sequence ID" value="NC_016935.1"/>
</dbReference>
<keyword evidence="1" id="KW-1133">Transmembrane helix</keyword>
<dbReference type="AlphaFoldDB" id="H6NMY0"/>
<keyword evidence="1" id="KW-0812">Transmembrane</keyword>
<feature type="transmembrane region" description="Helical" evidence="1">
    <location>
        <begin position="6"/>
        <end position="30"/>
    </location>
</feature>
<dbReference type="InterPro" id="IPR045590">
    <property type="entry name" value="DUF6463"/>
</dbReference>
<gene>
    <name evidence="2" type="ORF">PM3016_4248</name>
</gene>
<dbReference type="Proteomes" id="UP000007523">
    <property type="component" value="Chromosome"/>
</dbReference>
<dbReference type="STRING" id="1116391.PM3016_4248"/>
<evidence type="ECO:0000256" key="1">
    <source>
        <dbReference type="SAM" id="Phobius"/>
    </source>
</evidence>
<proteinExistence type="predicted"/>
<dbReference type="KEGG" id="pmq:PM3016_4248"/>
<protein>
    <submittedName>
        <fullName evidence="2">Uncharacterized protein</fullName>
    </submittedName>
</protein>
<keyword evidence="1" id="KW-0472">Membrane</keyword>
<name>H6NMY0_9BACL</name>
<dbReference type="Pfam" id="PF20064">
    <property type="entry name" value="DUF6463"/>
    <property type="match status" value="1"/>
</dbReference>
<keyword evidence="3" id="KW-1185">Reference proteome</keyword>
<feature type="transmembrane region" description="Helical" evidence="1">
    <location>
        <begin position="51"/>
        <end position="72"/>
    </location>
</feature>
<reference evidence="2 3" key="1">
    <citation type="journal article" date="2012" name="J. Bacteriol.">
        <title>Complete Genome Sequence of Paenibacillus mucilaginosus 3016, a Bacterium Functional as Microbial Fertilizer.</title>
        <authorList>
            <person name="Ma M."/>
            <person name="Wang Z."/>
            <person name="Li L."/>
            <person name="Jiang X."/>
            <person name="Guan D."/>
            <person name="Cao F."/>
            <person name="Chen H."/>
            <person name="Wang X."/>
            <person name="Shen D."/>
            <person name="Du B."/>
            <person name="Li J."/>
        </authorList>
    </citation>
    <scope>NUCLEOTIDE SEQUENCE [LARGE SCALE GENOMIC DNA]</scope>
    <source>
        <strain evidence="2 3">3016</strain>
    </source>
</reference>
<organism evidence="2 3">
    <name type="scientific">Paenibacillus mucilaginosus 3016</name>
    <dbReference type="NCBI Taxonomy" id="1116391"/>
    <lineage>
        <taxon>Bacteria</taxon>
        <taxon>Bacillati</taxon>
        <taxon>Bacillota</taxon>
        <taxon>Bacilli</taxon>
        <taxon>Bacillales</taxon>
        <taxon>Paenibacillaceae</taxon>
        <taxon>Paenibacillus</taxon>
    </lineage>
</organism>
<dbReference type="EMBL" id="CP003235">
    <property type="protein sequence ID" value="AFC31020.1"/>
    <property type="molecule type" value="Genomic_DNA"/>
</dbReference>
<accession>H6NMY0</accession>
<feature type="transmembrane region" description="Helical" evidence="1">
    <location>
        <begin position="84"/>
        <end position="107"/>
    </location>
</feature>